<reference evidence="3" key="1">
    <citation type="submission" date="2022-11" db="EMBL/GenBank/DDBJ databases">
        <title>Centuries of genome instability and evolution in soft-shell clam transmissible cancer (bioRxiv).</title>
        <authorList>
            <person name="Hart S.F.M."/>
            <person name="Yonemitsu M.A."/>
            <person name="Giersch R.M."/>
            <person name="Beal B.F."/>
            <person name="Arriagada G."/>
            <person name="Davis B.W."/>
            <person name="Ostrander E.A."/>
            <person name="Goff S.P."/>
            <person name="Metzger M.J."/>
        </authorList>
    </citation>
    <scope>NUCLEOTIDE SEQUENCE</scope>
    <source>
        <strain evidence="3">MELC-2E11</strain>
        <tissue evidence="3">Siphon/mantle</tissue>
    </source>
</reference>
<feature type="chain" id="PRO_5046526379" evidence="2">
    <location>
        <begin position="20"/>
        <end position="185"/>
    </location>
</feature>
<gene>
    <name evidence="3" type="ORF">MAR_015800</name>
</gene>
<feature type="compositionally biased region" description="Gly residues" evidence="1">
    <location>
        <begin position="109"/>
        <end position="125"/>
    </location>
</feature>
<feature type="region of interest" description="Disordered" evidence="1">
    <location>
        <begin position="85"/>
        <end position="185"/>
    </location>
</feature>
<dbReference type="EMBL" id="CP111023">
    <property type="protein sequence ID" value="WAR21826.1"/>
    <property type="molecule type" value="Genomic_DNA"/>
</dbReference>
<evidence type="ECO:0000256" key="1">
    <source>
        <dbReference type="SAM" id="MobiDB-lite"/>
    </source>
</evidence>
<feature type="signal peptide" evidence="2">
    <location>
        <begin position="1"/>
        <end position="19"/>
    </location>
</feature>
<proteinExistence type="predicted"/>
<dbReference type="Proteomes" id="UP001164746">
    <property type="component" value="Chromosome 12"/>
</dbReference>
<keyword evidence="4" id="KW-1185">Reference proteome</keyword>
<feature type="compositionally biased region" description="Gly residues" evidence="1">
    <location>
        <begin position="133"/>
        <end position="170"/>
    </location>
</feature>
<name>A0ABY7FLM2_MYAAR</name>
<protein>
    <submittedName>
        <fullName evidence="3">Uncharacterized protein</fullName>
    </submittedName>
</protein>
<evidence type="ECO:0000313" key="4">
    <source>
        <dbReference type="Proteomes" id="UP001164746"/>
    </source>
</evidence>
<evidence type="ECO:0000313" key="3">
    <source>
        <dbReference type="EMBL" id="WAR21826.1"/>
    </source>
</evidence>
<sequence length="185" mass="18361">MKVILTFIVVFCAFGAVLGQWSRQQPYYQSGPDMTMALLLGLDMNDLFAYQALTGMGFGMGPILPQRPSARNQVLRDITTLQRLGILEGGTDGPDPVGRRGGGRARGGEAAGEGGPGGEEAGGRGGGRRNQNRGGGGGGGGGGAAGAGGKRRGGGGGAGGGARGGAGSGGKAAPNRQRQRPVRAQ</sequence>
<evidence type="ECO:0000256" key="2">
    <source>
        <dbReference type="SAM" id="SignalP"/>
    </source>
</evidence>
<keyword evidence="2" id="KW-0732">Signal</keyword>
<organism evidence="3 4">
    <name type="scientific">Mya arenaria</name>
    <name type="common">Soft-shell clam</name>
    <dbReference type="NCBI Taxonomy" id="6604"/>
    <lineage>
        <taxon>Eukaryota</taxon>
        <taxon>Metazoa</taxon>
        <taxon>Spiralia</taxon>
        <taxon>Lophotrochozoa</taxon>
        <taxon>Mollusca</taxon>
        <taxon>Bivalvia</taxon>
        <taxon>Autobranchia</taxon>
        <taxon>Heteroconchia</taxon>
        <taxon>Euheterodonta</taxon>
        <taxon>Imparidentia</taxon>
        <taxon>Neoheterodontei</taxon>
        <taxon>Myida</taxon>
        <taxon>Myoidea</taxon>
        <taxon>Myidae</taxon>
        <taxon>Mya</taxon>
    </lineage>
</organism>
<accession>A0ABY7FLM2</accession>